<protein>
    <submittedName>
        <fullName evidence="1">Uncharacterized protein</fullName>
    </submittedName>
</protein>
<dbReference type="Proteomes" id="UP000298030">
    <property type="component" value="Unassembled WGS sequence"/>
</dbReference>
<sequence length="247" mass="27394">MTIDGQRKLPHRGCNTNTHFAPTANLQLASYARWMGRTGYSQPRAAALLQIYPTEYSHLVLKKLWADGIQDQGHVFMMWGMDGEPSTCQKFSTGRVSGAQIMQAGGHLRGIQKRSQWDDMKIMATLQLCQTRMLVAIRHPLRSPFEYPMSQILQNSVANLEVFLTVPLFCQPEGTQPCIVTEVHTILGDMPSLAPTTAAPTIVLAFHLFAYARPHLDSLLQTSGSKPTPLAGLCIQHSRISLRIPGD</sequence>
<organism evidence="1 2">
    <name type="scientific">Coprinellus micaceus</name>
    <name type="common">Glistening ink-cap mushroom</name>
    <name type="synonym">Coprinus micaceus</name>
    <dbReference type="NCBI Taxonomy" id="71717"/>
    <lineage>
        <taxon>Eukaryota</taxon>
        <taxon>Fungi</taxon>
        <taxon>Dikarya</taxon>
        <taxon>Basidiomycota</taxon>
        <taxon>Agaricomycotina</taxon>
        <taxon>Agaricomycetes</taxon>
        <taxon>Agaricomycetidae</taxon>
        <taxon>Agaricales</taxon>
        <taxon>Agaricineae</taxon>
        <taxon>Psathyrellaceae</taxon>
        <taxon>Coprinellus</taxon>
    </lineage>
</organism>
<dbReference type="EMBL" id="QPFP01000011">
    <property type="protein sequence ID" value="TEB33671.1"/>
    <property type="molecule type" value="Genomic_DNA"/>
</dbReference>
<proteinExistence type="predicted"/>
<reference evidence="1 2" key="1">
    <citation type="journal article" date="2019" name="Nat. Ecol. Evol.">
        <title>Megaphylogeny resolves global patterns of mushroom evolution.</title>
        <authorList>
            <person name="Varga T."/>
            <person name="Krizsan K."/>
            <person name="Foldi C."/>
            <person name="Dima B."/>
            <person name="Sanchez-Garcia M."/>
            <person name="Sanchez-Ramirez S."/>
            <person name="Szollosi G.J."/>
            <person name="Szarkandi J.G."/>
            <person name="Papp V."/>
            <person name="Albert L."/>
            <person name="Andreopoulos W."/>
            <person name="Angelini C."/>
            <person name="Antonin V."/>
            <person name="Barry K.W."/>
            <person name="Bougher N.L."/>
            <person name="Buchanan P."/>
            <person name="Buyck B."/>
            <person name="Bense V."/>
            <person name="Catcheside P."/>
            <person name="Chovatia M."/>
            <person name="Cooper J."/>
            <person name="Damon W."/>
            <person name="Desjardin D."/>
            <person name="Finy P."/>
            <person name="Geml J."/>
            <person name="Haridas S."/>
            <person name="Hughes K."/>
            <person name="Justo A."/>
            <person name="Karasinski D."/>
            <person name="Kautmanova I."/>
            <person name="Kiss B."/>
            <person name="Kocsube S."/>
            <person name="Kotiranta H."/>
            <person name="LaButti K.M."/>
            <person name="Lechner B.E."/>
            <person name="Liimatainen K."/>
            <person name="Lipzen A."/>
            <person name="Lukacs Z."/>
            <person name="Mihaltcheva S."/>
            <person name="Morgado L.N."/>
            <person name="Niskanen T."/>
            <person name="Noordeloos M.E."/>
            <person name="Ohm R.A."/>
            <person name="Ortiz-Santana B."/>
            <person name="Ovrebo C."/>
            <person name="Racz N."/>
            <person name="Riley R."/>
            <person name="Savchenko A."/>
            <person name="Shiryaev A."/>
            <person name="Soop K."/>
            <person name="Spirin V."/>
            <person name="Szebenyi C."/>
            <person name="Tomsovsky M."/>
            <person name="Tulloss R.E."/>
            <person name="Uehling J."/>
            <person name="Grigoriev I.V."/>
            <person name="Vagvolgyi C."/>
            <person name="Papp T."/>
            <person name="Martin F.M."/>
            <person name="Miettinen O."/>
            <person name="Hibbett D.S."/>
            <person name="Nagy L.G."/>
        </authorList>
    </citation>
    <scope>NUCLEOTIDE SEQUENCE [LARGE SCALE GENOMIC DNA]</scope>
    <source>
        <strain evidence="1 2">FP101781</strain>
    </source>
</reference>
<gene>
    <name evidence="1" type="ORF">FA13DRAFT_1707921</name>
</gene>
<evidence type="ECO:0000313" key="1">
    <source>
        <dbReference type="EMBL" id="TEB33671.1"/>
    </source>
</evidence>
<comment type="caution">
    <text evidence="1">The sequence shown here is derived from an EMBL/GenBank/DDBJ whole genome shotgun (WGS) entry which is preliminary data.</text>
</comment>
<keyword evidence="2" id="KW-1185">Reference proteome</keyword>
<name>A0A4Y7TI38_COPMI</name>
<dbReference type="AlphaFoldDB" id="A0A4Y7TI38"/>
<evidence type="ECO:0000313" key="2">
    <source>
        <dbReference type="Proteomes" id="UP000298030"/>
    </source>
</evidence>
<accession>A0A4Y7TI38</accession>